<dbReference type="STRING" id="50376.A0A517LA67"/>
<dbReference type="InterPro" id="IPR006094">
    <property type="entry name" value="Oxid_FAD_bind_N"/>
</dbReference>
<keyword evidence="6" id="KW-0732">Signal</keyword>
<dbReference type="AlphaFoldDB" id="A0A517LA67"/>
<evidence type="ECO:0000256" key="2">
    <source>
        <dbReference type="ARBA" id="ARBA00005466"/>
    </source>
</evidence>
<evidence type="ECO:0000256" key="4">
    <source>
        <dbReference type="ARBA" id="ARBA00022827"/>
    </source>
</evidence>
<dbReference type="Proteomes" id="UP000316270">
    <property type="component" value="Chromosome 8"/>
</dbReference>
<dbReference type="InterPro" id="IPR036318">
    <property type="entry name" value="FAD-bd_PCMH-like_sf"/>
</dbReference>
<keyword evidence="9" id="KW-1185">Reference proteome</keyword>
<dbReference type="PANTHER" id="PTHR42973">
    <property type="entry name" value="BINDING OXIDOREDUCTASE, PUTATIVE (AFU_ORTHOLOGUE AFUA_1G17690)-RELATED"/>
    <property type="match status" value="1"/>
</dbReference>
<evidence type="ECO:0000256" key="5">
    <source>
        <dbReference type="ARBA" id="ARBA00023002"/>
    </source>
</evidence>
<name>A0A517LA67_9PEZI</name>
<evidence type="ECO:0000259" key="7">
    <source>
        <dbReference type="PROSITE" id="PS51387"/>
    </source>
</evidence>
<dbReference type="InterPro" id="IPR050416">
    <property type="entry name" value="FAD-linked_Oxidoreductase"/>
</dbReference>
<keyword evidence="3" id="KW-0285">Flavoprotein</keyword>
<dbReference type="Gene3D" id="3.30.465.10">
    <property type="match status" value="1"/>
</dbReference>
<protein>
    <recommendedName>
        <fullName evidence="7">FAD-binding PCMH-type domain-containing protein</fullName>
    </recommendedName>
</protein>
<evidence type="ECO:0000256" key="3">
    <source>
        <dbReference type="ARBA" id="ARBA00022630"/>
    </source>
</evidence>
<dbReference type="SUPFAM" id="SSF56176">
    <property type="entry name" value="FAD-binding/transporter-associated domain-like"/>
    <property type="match status" value="1"/>
</dbReference>
<sequence>MFTTLLSLAALAALPSFTVAQGNATLGSCLASSGVPYITSSNDTWKMESEPWQLRTVAMAKPASIAYPKTNAHIAAALKCAGTASATVSAMAAGHSFAGLGLGCDGCLVLNMSTFNTIEYDAATKTVKMGSGLRIGPVAKTLWERQNRTIVHARHGHVGIAGSMIGGGFGSISRFRGTPMDNLVSVEYMLYNGTIVNAGPGSDLFWAAQGAGSSFGVLLSLTAKTYSVDFPNNITAYNISVGTGQADVAARDIPKGVQGLLAIQTFAMTVAPDEMSLRWNLSGHNAYGYYYGDPKDFDCAVRGPLLGLMPKDVNVTLVTEQQTWWENEKKTSPGIDEPGGGWSPKRSFYLQSMTRTADAPFTAPQITTFFDAIYKIQNRTDLKASGYLDLWGGVAKKLKDSDTAYAHGNNLWLLRLDGNSKVATFPADGVSYFQNLIKPFEESVKAVAPLRGFANYRDTALPKAEWSQRLYGSNWPRLVKIKNAVDPKGMFTSNIQSIPNSG</sequence>
<dbReference type="PROSITE" id="PS51387">
    <property type="entry name" value="FAD_PCMH"/>
    <property type="match status" value="1"/>
</dbReference>
<organism evidence="8 9">
    <name type="scientific">Venturia effusa</name>
    <dbReference type="NCBI Taxonomy" id="50376"/>
    <lineage>
        <taxon>Eukaryota</taxon>
        <taxon>Fungi</taxon>
        <taxon>Dikarya</taxon>
        <taxon>Ascomycota</taxon>
        <taxon>Pezizomycotina</taxon>
        <taxon>Dothideomycetes</taxon>
        <taxon>Pleosporomycetidae</taxon>
        <taxon>Venturiales</taxon>
        <taxon>Venturiaceae</taxon>
        <taxon>Venturia</taxon>
    </lineage>
</organism>
<dbReference type="OrthoDB" id="415825at2759"/>
<gene>
    <name evidence="8" type="ORF">FKW77_000116</name>
</gene>
<feature type="chain" id="PRO_5021900638" description="FAD-binding PCMH-type domain-containing protein" evidence="6">
    <location>
        <begin position="21"/>
        <end position="502"/>
    </location>
</feature>
<dbReference type="GO" id="GO:0071949">
    <property type="term" value="F:FAD binding"/>
    <property type="evidence" value="ECO:0007669"/>
    <property type="project" value="InterPro"/>
</dbReference>
<keyword evidence="4" id="KW-0274">FAD</keyword>
<dbReference type="InterPro" id="IPR012951">
    <property type="entry name" value="BBE"/>
</dbReference>
<evidence type="ECO:0000313" key="8">
    <source>
        <dbReference type="EMBL" id="QDS72514.1"/>
    </source>
</evidence>
<proteinExistence type="inferred from homology"/>
<dbReference type="InterPro" id="IPR016169">
    <property type="entry name" value="FAD-bd_PCMH_sub2"/>
</dbReference>
<dbReference type="EMBL" id="CP042192">
    <property type="protein sequence ID" value="QDS72514.1"/>
    <property type="molecule type" value="Genomic_DNA"/>
</dbReference>
<dbReference type="Pfam" id="PF01565">
    <property type="entry name" value="FAD_binding_4"/>
    <property type="match status" value="1"/>
</dbReference>
<accession>A0A517LA67</accession>
<dbReference type="PANTHER" id="PTHR42973:SF39">
    <property type="entry name" value="FAD-BINDING PCMH-TYPE DOMAIN-CONTAINING PROTEIN"/>
    <property type="match status" value="1"/>
</dbReference>
<evidence type="ECO:0000313" key="9">
    <source>
        <dbReference type="Proteomes" id="UP000316270"/>
    </source>
</evidence>
<dbReference type="InterPro" id="IPR016166">
    <property type="entry name" value="FAD-bd_PCMH"/>
</dbReference>
<feature type="signal peptide" evidence="6">
    <location>
        <begin position="1"/>
        <end position="20"/>
    </location>
</feature>
<dbReference type="GO" id="GO:0016491">
    <property type="term" value="F:oxidoreductase activity"/>
    <property type="evidence" value="ECO:0007669"/>
    <property type="project" value="UniProtKB-KW"/>
</dbReference>
<evidence type="ECO:0000256" key="6">
    <source>
        <dbReference type="SAM" id="SignalP"/>
    </source>
</evidence>
<feature type="domain" description="FAD-binding PCMH-type" evidence="7">
    <location>
        <begin position="58"/>
        <end position="228"/>
    </location>
</feature>
<comment type="cofactor">
    <cofactor evidence="1">
        <name>FAD</name>
        <dbReference type="ChEBI" id="CHEBI:57692"/>
    </cofactor>
</comment>
<keyword evidence="5" id="KW-0560">Oxidoreductase</keyword>
<evidence type="ECO:0000256" key="1">
    <source>
        <dbReference type="ARBA" id="ARBA00001974"/>
    </source>
</evidence>
<comment type="similarity">
    <text evidence="2">Belongs to the oxygen-dependent FAD-linked oxidoreductase family.</text>
</comment>
<dbReference type="Pfam" id="PF08031">
    <property type="entry name" value="BBE"/>
    <property type="match status" value="1"/>
</dbReference>
<dbReference type="Gene3D" id="3.40.462.20">
    <property type="match status" value="1"/>
</dbReference>
<reference evidence="8 9" key="1">
    <citation type="submission" date="2019-07" db="EMBL/GenBank/DDBJ databases">
        <title>Finished genome of Venturia effusa.</title>
        <authorList>
            <person name="Young C.A."/>
            <person name="Cox M.P."/>
            <person name="Ganley A.R.D."/>
            <person name="David W.J."/>
        </authorList>
    </citation>
    <scope>NUCLEOTIDE SEQUENCE [LARGE SCALE GENOMIC DNA]</scope>
    <source>
        <strain evidence="9">albino</strain>
    </source>
</reference>